<name>A0A1H7FNB0_9GAMM</name>
<dbReference type="GO" id="GO:0016757">
    <property type="term" value="F:glycosyltransferase activity"/>
    <property type="evidence" value="ECO:0007669"/>
    <property type="project" value="InterPro"/>
</dbReference>
<dbReference type="PANTHER" id="PTHR45947:SF3">
    <property type="entry name" value="SULFOQUINOVOSYL TRANSFERASE SQD2"/>
    <property type="match status" value="1"/>
</dbReference>
<sequence>MRICLVSETWSPDINGVAHTLGQLSTELHRRGVALQLIRPRPADKTVPRAEGMEAELRVPGLGLPGYRQVRIGLPATAAIECLWRQQRPSAVYLATQGPLGWSALRAAERLGIPVVSGWHTNFDHYCRDYGLAWLAPFVLRRLRHFHNRTAATLVPTHAQTGELSYQGFANVRVMARGIDGERFSPAHRDPDLRTRWGSDAHRPVALHVGRLAAEKNLDLLRDTFTTMLAAHPDLILVVVGDGPGRDTLQRALPQAHFTGFIDRDALIRHYASADLFVFPSISETWGNVVLEAMASGLAVVAFRHAAGAELIDDDLNGVSLAVGDEAGFREAAAALCQQPARYARLGRAARERALTYRWSSIADTFLATLAQPREHHDEAASACRV</sequence>
<dbReference type="STRING" id="650850.SAMN04488129_101168"/>
<keyword evidence="4" id="KW-1185">Reference proteome</keyword>
<evidence type="ECO:0000313" key="3">
    <source>
        <dbReference type="EMBL" id="SEK27441.1"/>
    </source>
</evidence>
<dbReference type="InterPro" id="IPR001296">
    <property type="entry name" value="Glyco_trans_1"/>
</dbReference>
<evidence type="ECO:0000313" key="4">
    <source>
        <dbReference type="Proteomes" id="UP000198807"/>
    </source>
</evidence>
<feature type="domain" description="Glycosyltransferase subfamily 4-like N-terminal" evidence="2">
    <location>
        <begin position="14"/>
        <end position="183"/>
    </location>
</feature>
<proteinExistence type="predicted"/>
<dbReference type="AlphaFoldDB" id="A0A1H7FNB0"/>
<dbReference type="CDD" id="cd03814">
    <property type="entry name" value="GT4-like"/>
    <property type="match status" value="1"/>
</dbReference>
<dbReference type="Proteomes" id="UP000198807">
    <property type="component" value="Unassembled WGS sequence"/>
</dbReference>
<dbReference type="RefSeq" id="WP_089709753.1">
    <property type="nucleotide sequence ID" value="NZ_FOBC01000001.1"/>
</dbReference>
<feature type="domain" description="Glycosyl transferase family 1" evidence="1">
    <location>
        <begin position="194"/>
        <end position="353"/>
    </location>
</feature>
<dbReference type="Pfam" id="PF00534">
    <property type="entry name" value="Glycos_transf_1"/>
    <property type="match status" value="1"/>
</dbReference>
<dbReference type="EMBL" id="FOBC01000001">
    <property type="protein sequence ID" value="SEK27441.1"/>
    <property type="molecule type" value="Genomic_DNA"/>
</dbReference>
<dbReference type="OrthoDB" id="9802525at2"/>
<accession>A0A1H7FNB0</accession>
<dbReference type="SUPFAM" id="SSF53756">
    <property type="entry name" value="UDP-Glycosyltransferase/glycogen phosphorylase"/>
    <property type="match status" value="1"/>
</dbReference>
<keyword evidence="3" id="KW-0808">Transferase</keyword>
<gene>
    <name evidence="3" type="ORF">SAMN04488129_101168</name>
</gene>
<evidence type="ECO:0000259" key="2">
    <source>
        <dbReference type="Pfam" id="PF13439"/>
    </source>
</evidence>
<dbReference type="Gene3D" id="3.40.50.2000">
    <property type="entry name" value="Glycogen Phosphorylase B"/>
    <property type="match status" value="2"/>
</dbReference>
<dbReference type="Pfam" id="PF13439">
    <property type="entry name" value="Glyco_transf_4"/>
    <property type="match status" value="1"/>
</dbReference>
<organism evidence="3 4">
    <name type="scientific">Halomonas daqiaonensis</name>
    <dbReference type="NCBI Taxonomy" id="650850"/>
    <lineage>
        <taxon>Bacteria</taxon>
        <taxon>Pseudomonadati</taxon>
        <taxon>Pseudomonadota</taxon>
        <taxon>Gammaproteobacteria</taxon>
        <taxon>Oceanospirillales</taxon>
        <taxon>Halomonadaceae</taxon>
        <taxon>Halomonas</taxon>
    </lineage>
</organism>
<dbReference type="PANTHER" id="PTHR45947">
    <property type="entry name" value="SULFOQUINOVOSYL TRANSFERASE SQD2"/>
    <property type="match status" value="1"/>
</dbReference>
<dbReference type="InterPro" id="IPR028098">
    <property type="entry name" value="Glyco_trans_4-like_N"/>
</dbReference>
<protein>
    <submittedName>
        <fullName evidence="3">Glycosyltransferase involved in cell wall bisynthesis</fullName>
    </submittedName>
</protein>
<reference evidence="4" key="1">
    <citation type="submission" date="2016-10" db="EMBL/GenBank/DDBJ databases">
        <authorList>
            <person name="Varghese N."/>
            <person name="Submissions S."/>
        </authorList>
    </citation>
    <scope>NUCLEOTIDE SEQUENCE [LARGE SCALE GENOMIC DNA]</scope>
    <source>
        <strain evidence="4">CGMCC 1.9150</strain>
    </source>
</reference>
<evidence type="ECO:0000259" key="1">
    <source>
        <dbReference type="Pfam" id="PF00534"/>
    </source>
</evidence>
<dbReference type="InterPro" id="IPR050194">
    <property type="entry name" value="Glycosyltransferase_grp1"/>
</dbReference>